<dbReference type="OrthoDB" id="2149806at2"/>
<dbReference type="InterPro" id="IPR051604">
    <property type="entry name" value="Ergot_Alk_Oxidoreductase"/>
</dbReference>
<accession>A0A0R2FWL4</accession>
<dbReference type="InterPro" id="IPR036291">
    <property type="entry name" value="NAD(P)-bd_dom_sf"/>
</dbReference>
<gene>
    <name evidence="2" type="ORF">IV38_GL001042</name>
    <name evidence="3" type="ORF">IV40_GL000811</name>
</gene>
<dbReference type="STRING" id="81857.IV38_GL001042"/>
<proteinExistence type="predicted"/>
<dbReference type="Pfam" id="PF13460">
    <property type="entry name" value="NAD_binding_10"/>
    <property type="match status" value="1"/>
</dbReference>
<evidence type="ECO:0000313" key="4">
    <source>
        <dbReference type="Proteomes" id="UP000051645"/>
    </source>
</evidence>
<dbReference type="SUPFAM" id="SSF51735">
    <property type="entry name" value="NAD(P)-binding Rossmann-fold domains"/>
    <property type="match status" value="1"/>
</dbReference>
<dbReference type="Gene3D" id="3.90.25.10">
    <property type="entry name" value="UDP-galactose 4-epimerase, domain 1"/>
    <property type="match status" value="1"/>
</dbReference>
<dbReference type="Proteomes" id="UP000051645">
    <property type="component" value="Unassembled WGS sequence"/>
</dbReference>
<evidence type="ECO:0000313" key="5">
    <source>
        <dbReference type="Proteomes" id="UP000051751"/>
    </source>
</evidence>
<dbReference type="EMBL" id="JQAT01000002">
    <property type="protein sequence ID" value="KRN28835.1"/>
    <property type="molecule type" value="Genomic_DNA"/>
</dbReference>
<comment type="caution">
    <text evidence="3">The sequence shown here is derived from an EMBL/GenBank/DDBJ whole genome shotgun (WGS) entry which is preliminary data.</text>
</comment>
<dbReference type="Gene3D" id="3.40.50.720">
    <property type="entry name" value="NAD(P)-binding Rossmann-like Domain"/>
    <property type="match status" value="1"/>
</dbReference>
<evidence type="ECO:0000313" key="2">
    <source>
        <dbReference type="EMBL" id="KRN28835.1"/>
    </source>
</evidence>
<dbReference type="EMBL" id="JQAZ01000002">
    <property type="protein sequence ID" value="KRN32755.1"/>
    <property type="molecule type" value="Genomic_DNA"/>
</dbReference>
<dbReference type="RefSeq" id="WP_057769004.1">
    <property type="nucleotide sequence ID" value="NZ_JQAT01000002.1"/>
</dbReference>
<evidence type="ECO:0000259" key="1">
    <source>
        <dbReference type="Pfam" id="PF13460"/>
    </source>
</evidence>
<reference evidence="4 5" key="1">
    <citation type="journal article" date="2015" name="Genome Announc.">
        <title>Expanding the biotechnology potential of lactobacilli through comparative genomics of 213 strains and associated genera.</title>
        <authorList>
            <person name="Sun Z."/>
            <person name="Harris H.M."/>
            <person name="McCann A."/>
            <person name="Guo C."/>
            <person name="Argimon S."/>
            <person name="Zhang W."/>
            <person name="Yang X."/>
            <person name="Jeffery I.B."/>
            <person name="Cooney J.C."/>
            <person name="Kagawa T.F."/>
            <person name="Liu W."/>
            <person name="Song Y."/>
            <person name="Salvetti E."/>
            <person name="Wrobel A."/>
            <person name="Rasinkangas P."/>
            <person name="Parkhill J."/>
            <person name="Rea M.C."/>
            <person name="O'Sullivan O."/>
            <person name="Ritari J."/>
            <person name="Douillard F.P."/>
            <person name="Paul Ross R."/>
            <person name="Yang R."/>
            <person name="Briner A.E."/>
            <person name="Felis G.E."/>
            <person name="de Vos W.M."/>
            <person name="Barrangou R."/>
            <person name="Klaenhammer T.R."/>
            <person name="Caufield P.W."/>
            <person name="Cui Y."/>
            <person name="Zhang H."/>
            <person name="O'Toole P.W."/>
        </authorList>
    </citation>
    <scope>NUCLEOTIDE SEQUENCE [LARGE SCALE GENOMIC DNA]</scope>
    <source>
        <strain evidence="2 5">ATCC BAA-66</strain>
        <strain evidence="3 4">DSM 13344</strain>
    </source>
</reference>
<dbReference type="AlphaFoldDB" id="A0A0R2FWL4"/>
<feature type="domain" description="NAD(P)-binding" evidence="1">
    <location>
        <begin position="7"/>
        <end position="194"/>
    </location>
</feature>
<dbReference type="Proteomes" id="UP000051751">
    <property type="component" value="Unassembled WGS sequence"/>
</dbReference>
<protein>
    <recommendedName>
        <fullName evidence="1">NAD(P)-binding domain-containing protein</fullName>
    </recommendedName>
</protein>
<sequence length="300" mass="33161">MKMTLLGSLGHINQFVIPRLIADGNEVTVITTNPDRQEAIRTLGAQPAVGTMTDAAFLTQQFTGRDVVYLMFSSHGNPAAVTNMTASAQQQADIYKQAIQQSGVKHVVDLSSVGANLGPEVGGLYIYNIIERTLKQLDDVQYTFVRPVGFYTNLFAYIPGIKAHHEIATNLSGTMKNAWVAPSDIAEVVYQALSSATAQTENQVHYAASDAFTGNELVAALRTALDMPDLKWHELTDAEQLAHDKAIGFSKEWAEAATKMNSVRRTEDFYADFRNHIQDWGQVKLTDFLPDFVAQYQKQE</sequence>
<organism evidence="3 4">
    <name type="scientific">Lactobacillus selangorensis</name>
    <dbReference type="NCBI Taxonomy" id="81857"/>
    <lineage>
        <taxon>Bacteria</taxon>
        <taxon>Bacillati</taxon>
        <taxon>Bacillota</taxon>
        <taxon>Bacilli</taxon>
        <taxon>Lactobacillales</taxon>
        <taxon>Lactobacillaceae</taxon>
        <taxon>Lactobacillus</taxon>
    </lineage>
</organism>
<dbReference type="PANTHER" id="PTHR43162">
    <property type="match status" value="1"/>
</dbReference>
<dbReference type="InterPro" id="IPR016040">
    <property type="entry name" value="NAD(P)-bd_dom"/>
</dbReference>
<name>A0A0R2FWL4_9LACO</name>
<keyword evidence="4" id="KW-1185">Reference proteome</keyword>
<evidence type="ECO:0000313" key="3">
    <source>
        <dbReference type="EMBL" id="KRN32755.1"/>
    </source>
</evidence>
<dbReference type="PATRIC" id="fig|81857.3.peg.1047"/>
<dbReference type="PANTHER" id="PTHR43162:SF1">
    <property type="entry name" value="PRESTALK A DIFFERENTIATION PROTEIN A"/>
    <property type="match status" value="1"/>
</dbReference>